<evidence type="ECO:0000256" key="1">
    <source>
        <dbReference type="SAM" id="MobiDB-lite"/>
    </source>
</evidence>
<evidence type="ECO:0000313" key="3">
    <source>
        <dbReference type="WBParaSite" id="PEQ_0000041301-mRNA-1"/>
    </source>
</evidence>
<name>A0A914RFE2_PAREQ</name>
<dbReference type="AlphaFoldDB" id="A0A914RFE2"/>
<reference evidence="3" key="1">
    <citation type="submission" date="2022-11" db="UniProtKB">
        <authorList>
            <consortium name="WormBaseParasite"/>
        </authorList>
    </citation>
    <scope>IDENTIFICATION</scope>
</reference>
<evidence type="ECO:0000313" key="2">
    <source>
        <dbReference type="Proteomes" id="UP000887564"/>
    </source>
</evidence>
<accession>A0A914RFE2</accession>
<feature type="compositionally biased region" description="Polar residues" evidence="1">
    <location>
        <begin position="33"/>
        <end position="46"/>
    </location>
</feature>
<sequence length="80" mass="8372">MPSTSSKQTGSALLAPVIINGKEGTHTIKGKTVGSSGQQMDSNSEGLSMGMSLPAVMPEHYNNAVDLSYTQIFANLKNTT</sequence>
<dbReference type="WBParaSite" id="PEQ_0000041301-mRNA-1">
    <property type="protein sequence ID" value="PEQ_0000041301-mRNA-1"/>
    <property type="gene ID" value="PEQ_0000041301"/>
</dbReference>
<feature type="region of interest" description="Disordered" evidence="1">
    <location>
        <begin position="29"/>
        <end position="51"/>
    </location>
</feature>
<protein>
    <submittedName>
        <fullName evidence="3">Uncharacterized protein</fullName>
    </submittedName>
</protein>
<organism evidence="2 3">
    <name type="scientific">Parascaris equorum</name>
    <name type="common">Equine roundworm</name>
    <dbReference type="NCBI Taxonomy" id="6256"/>
    <lineage>
        <taxon>Eukaryota</taxon>
        <taxon>Metazoa</taxon>
        <taxon>Ecdysozoa</taxon>
        <taxon>Nematoda</taxon>
        <taxon>Chromadorea</taxon>
        <taxon>Rhabditida</taxon>
        <taxon>Spirurina</taxon>
        <taxon>Ascaridomorpha</taxon>
        <taxon>Ascaridoidea</taxon>
        <taxon>Ascarididae</taxon>
        <taxon>Parascaris</taxon>
    </lineage>
</organism>
<proteinExistence type="predicted"/>
<dbReference type="Proteomes" id="UP000887564">
    <property type="component" value="Unplaced"/>
</dbReference>
<keyword evidence="2" id="KW-1185">Reference proteome</keyword>